<keyword evidence="9" id="KW-1185">Reference proteome</keyword>
<evidence type="ECO:0000256" key="5">
    <source>
        <dbReference type="HAMAP-Rule" id="MF_02033"/>
    </source>
</evidence>
<keyword evidence="2 5" id="KW-0132">Cell division</keyword>
<dbReference type="Gene3D" id="3.30.1490.110">
    <property type="match status" value="1"/>
</dbReference>
<dbReference type="Pfam" id="PF02491">
    <property type="entry name" value="SHS2_FTSA"/>
    <property type="match status" value="1"/>
</dbReference>
<name>A0P5L2_9PROT</name>
<evidence type="ECO:0000256" key="6">
    <source>
        <dbReference type="PIRNR" id="PIRNR003101"/>
    </source>
</evidence>
<keyword evidence="3 5" id="KW-0472">Membrane</keyword>
<protein>
    <recommendedName>
        <fullName evidence="5 6">Cell division protein FtsA</fullName>
    </recommendedName>
</protein>
<reference evidence="8 9" key="1">
    <citation type="submission" date="2006-11" db="EMBL/GenBank/DDBJ databases">
        <authorList>
            <person name="Giovannoni S."/>
            <person name="Vergin K."/>
            <person name="Ferriera S."/>
            <person name="Johnson J."/>
            <person name="Kravitz S."/>
            <person name="Beeson K."/>
            <person name="Sutton G."/>
            <person name="Rogers Y.-H."/>
            <person name="Friedman R."/>
            <person name="Frazier M."/>
            <person name="Venter J.C."/>
        </authorList>
    </citation>
    <scope>NUCLEOTIDE SEQUENCE [LARGE SCALE GENOMIC DNA]</scope>
    <source>
        <strain evidence="8 9">HTCC2181</strain>
    </source>
</reference>
<dbReference type="FunFam" id="3.30.1490.110:FF:000001">
    <property type="entry name" value="Cell division protein FtsA"/>
    <property type="match status" value="1"/>
</dbReference>
<accession>A0P5L2</accession>
<dbReference type="Proteomes" id="UP000054262">
    <property type="component" value="Unassembled WGS sequence"/>
</dbReference>
<dbReference type="Gene3D" id="3.30.420.40">
    <property type="match status" value="2"/>
</dbReference>
<dbReference type="PIRSF" id="PIRSF003101">
    <property type="entry name" value="FtsA"/>
    <property type="match status" value="1"/>
</dbReference>
<dbReference type="PANTHER" id="PTHR32432">
    <property type="entry name" value="CELL DIVISION PROTEIN FTSA-RELATED"/>
    <property type="match status" value="1"/>
</dbReference>
<dbReference type="Pfam" id="PF14450">
    <property type="entry name" value="FtsA"/>
    <property type="match status" value="2"/>
</dbReference>
<dbReference type="InterPro" id="IPR043129">
    <property type="entry name" value="ATPase_NBD"/>
</dbReference>
<dbReference type="NCBIfam" id="TIGR01174">
    <property type="entry name" value="ftsA"/>
    <property type="match status" value="1"/>
</dbReference>
<dbReference type="GO" id="GO:0009898">
    <property type="term" value="C:cytoplasmic side of plasma membrane"/>
    <property type="evidence" value="ECO:0007669"/>
    <property type="project" value="UniProtKB-UniRule"/>
</dbReference>
<comment type="caution">
    <text evidence="8">The sequence shown here is derived from an EMBL/GenBank/DDBJ whole genome shotgun (WGS) entry which is preliminary data.</text>
</comment>
<evidence type="ECO:0000259" key="7">
    <source>
        <dbReference type="SMART" id="SM00842"/>
    </source>
</evidence>
<keyword evidence="1 5" id="KW-1003">Cell membrane</keyword>
<evidence type="ECO:0000313" key="8">
    <source>
        <dbReference type="EMBL" id="EAV46822.1"/>
    </source>
</evidence>
<dbReference type="GO" id="GO:0032153">
    <property type="term" value="C:cell division site"/>
    <property type="evidence" value="ECO:0007669"/>
    <property type="project" value="UniProtKB-UniRule"/>
</dbReference>
<evidence type="ECO:0000256" key="1">
    <source>
        <dbReference type="ARBA" id="ARBA00022475"/>
    </source>
</evidence>
<dbReference type="PANTHER" id="PTHR32432:SF4">
    <property type="entry name" value="CELL DIVISION PROTEIN FTSA"/>
    <property type="match status" value="1"/>
</dbReference>
<comment type="function">
    <text evidence="5 6">Cell division protein that is involved in the assembly of the Z ring. May serve as a membrane anchor for the Z ring.</text>
</comment>
<dbReference type="SMART" id="SM00842">
    <property type="entry name" value="FtsA"/>
    <property type="match status" value="1"/>
</dbReference>
<dbReference type="NCBIfam" id="NF007009">
    <property type="entry name" value="PRK09472.1"/>
    <property type="match status" value="1"/>
</dbReference>
<sequence>MINGKEEKKLIVALDVGTSKIVVIVGELQADGVIKIIGLGQHLSKGLKKGVVINIDSTIQAIQRAIEEAELMADCKIKDVYTGIAGNHIKSLNSHGMVKVKDSEVSQMDIDRVFETAQAITLPPDQQVLHVLTQEYILDDQHDIREPLGMSGMRLEVKVHIVSGAIAAAQNIIKCIKRCGLEVTELVLQPLASSEAVLTKDEKELGVCLVDIGGGTTDIAIIKNGSIQHTSVIPIAGDQITNDIAVAFRTPTQSAEDIKINHGSAVSYMASINEIIEISLVDGREPKKITTQALAQVIEPRITELFELVRNELQRSRLGNGIASGIVITGGSSLMRGMVNLGETIFNMPVRVGLPRDVDGLLQVVENPRYATGIGLLKMGRDEIESDKVNWTDGNLLTRLANQIKTWFHGNF</sequence>
<comment type="similarity">
    <text evidence="5 6">Belongs to the FtsA/MreB family.</text>
</comment>
<comment type="subcellular location">
    <subcellularLocation>
        <location evidence="5">Cell membrane</location>
        <topology evidence="5">Peripheral membrane protein</topology>
        <orientation evidence="5">Cytoplasmic side</orientation>
    </subcellularLocation>
    <text evidence="5">Localizes to the Z ring in an FtsZ-dependent manner. Targeted to the membrane through a conserved C-terminal amphipathic helix.</text>
</comment>
<comment type="subunit">
    <text evidence="5">Self-interacts. Interacts with FtsZ.</text>
</comment>
<gene>
    <name evidence="5" type="primary">ftsA</name>
    <name evidence="8" type="ORF">MB2181_02075</name>
</gene>
<dbReference type="GO" id="GO:0043093">
    <property type="term" value="P:FtsZ-dependent cytokinesis"/>
    <property type="evidence" value="ECO:0007669"/>
    <property type="project" value="UniProtKB-UniRule"/>
</dbReference>
<dbReference type="EMBL" id="AAUX01000001">
    <property type="protein sequence ID" value="EAV46822.1"/>
    <property type="molecule type" value="Genomic_DNA"/>
</dbReference>
<keyword evidence="4 5" id="KW-0131">Cell cycle</keyword>
<feature type="domain" description="SHS2" evidence="7">
    <location>
        <begin position="11"/>
        <end position="197"/>
    </location>
</feature>
<evidence type="ECO:0000313" key="9">
    <source>
        <dbReference type="Proteomes" id="UP000054262"/>
    </source>
</evidence>
<proteinExistence type="inferred from homology"/>
<dbReference type="OrthoDB" id="9810567at2"/>
<evidence type="ECO:0000256" key="3">
    <source>
        <dbReference type="ARBA" id="ARBA00023136"/>
    </source>
</evidence>
<dbReference type="InterPro" id="IPR003494">
    <property type="entry name" value="SHS2_FtsA"/>
</dbReference>
<evidence type="ECO:0000256" key="4">
    <source>
        <dbReference type="ARBA" id="ARBA00023306"/>
    </source>
</evidence>
<dbReference type="HAMAP" id="MF_02033">
    <property type="entry name" value="FtsA"/>
    <property type="match status" value="1"/>
</dbReference>
<dbReference type="InterPro" id="IPR020823">
    <property type="entry name" value="Cell_div_FtsA"/>
</dbReference>
<evidence type="ECO:0000256" key="2">
    <source>
        <dbReference type="ARBA" id="ARBA00022618"/>
    </source>
</evidence>
<dbReference type="AlphaFoldDB" id="A0P5L2"/>
<dbReference type="InterPro" id="IPR050696">
    <property type="entry name" value="FtsA/MreB"/>
</dbReference>
<organism evidence="8 9">
    <name type="scientific">Methylophilales bacterium HTCC2181</name>
    <dbReference type="NCBI Taxonomy" id="383631"/>
    <lineage>
        <taxon>Bacteria</taxon>
        <taxon>Pseudomonadati</taxon>
        <taxon>Pseudomonadota</taxon>
        <taxon>Betaproteobacteria</taxon>
        <taxon>Nitrosomonadales</taxon>
        <taxon>OM43 clade</taxon>
    </lineage>
</organism>
<dbReference type="CDD" id="cd24048">
    <property type="entry name" value="ASKHA_NBD_FtsA"/>
    <property type="match status" value="1"/>
</dbReference>
<dbReference type="SUPFAM" id="SSF53067">
    <property type="entry name" value="Actin-like ATPase domain"/>
    <property type="match status" value="2"/>
</dbReference>